<keyword evidence="2" id="KW-1185">Reference proteome</keyword>
<sequence>MLIAGQAGSGKTTIARIMGKPMQYAGLLAHLLAASHRPGYALTDAIGASYAPDIDRFLATDSALPTRFPDATRLKVDTYSVMQLVYICQL</sequence>
<accession>A0A0L0DPQ5</accession>
<evidence type="ECO:0000313" key="2">
    <source>
        <dbReference type="Proteomes" id="UP000054408"/>
    </source>
</evidence>
<protein>
    <submittedName>
        <fullName evidence="1">Uncharacterized protein</fullName>
    </submittedName>
</protein>
<dbReference type="Proteomes" id="UP000054408">
    <property type="component" value="Unassembled WGS sequence"/>
</dbReference>
<dbReference type="GeneID" id="25568076"/>
<evidence type="ECO:0000313" key="1">
    <source>
        <dbReference type="EMBL" id="KNC54006.1"/>
    </source>
</evidence>
<dbReference type="AlphaFoldDB" id="A0A0L0DPQ5"/>
<proteinExistence type="predicted"/>
<name>A0A0L0DPQ5_THETB</name>
<dbReference type="RefSeq" id="XP_013754021.1">
    <property type="nucleotide sequence ID" value="XM_013898567.1"/>
</dbReference>
<dbReference type="EMBL" id="GL349485">
    <property type="protein sequence ID" value="KNC54006.1"/>
    <property type="molecule type" value="Genomic_DNA"/>
</dbReference>
<organism evidence="1 2">
    <name type="scientific">Thecamonas trahens ATCC 50062</name>
    <dbReference type="NCBI Taxonomy" id="461836"/>
    <lineage>
        <taxon>Eukaryota</taxon>
        <taxon>Apusozoa</taxon>
        <taxon>Apusomonadida</taxon>
        <taxon>Apusomonadidae</taxon>
        <taxon>Thecamonas</taxon>
    </lineage>
</organism>
<reference evidence="1 2" key="1">
    <citation type="submission" date="2010-05" db="EMBL/GenBank/DDBJ databases">
        <title>The Genome Sequence of Thecamonas trahens ATCC 50062.</title>
        <authorList>
            <consortium name="The Broad Institute Genome Sequencing Platform"/>
            <person name="Russ C."/>
            <person name="Cuomo C."/>
            <person name="Shea T."/>
            <person name="Young S.K."/>
            <person name="Zeng Q."/>
            <person name="Koehrsen M."/>
            <person name="Haas B."/>
            <person name="Borodovsky M."/>
            <person name="Guigo R."/>
            <person name="Alvarado L."/>
            <person name="Berlin A."/>
            <person name="Bochicchio J."/>
            <person name="Borenstein D."/>
            <person name="Chapman S."/>
            <person name="Chen Z."/>
            <person name="Freedman E."/>
            <person name="Gellesch M."/>
            <person name="Goldberg J."/>
            <person name="Griggs A."/>
            <person name="Gujja S."/>
            <person name="Heilman E."/>
            <person name="Heiman D."/>
            <person name="Hepburn T."/>
            <person name="Howarth C."/>
            <person name="Jen D."/>
            <person name="Larson L."/>
            <person name="Mehta T."/>
            <person name="Park D."/>
            <person name="Pearson M."/>
            <person name="Roberts A."/>
            <person name="Saif S."/>
            <person name="Shenoy N."/>
            <person name="Sisk P."/>
            <person name="Stolte C."/>
            <person name="Sykes S."/>
            <person name="Thomson T."/>
            <person name="Walk T."/>
            <person name="White J."/>
            <person name="Yandava C."/>
            <person name="Burger G."/>
            <person name="Gray M.W."/>
            <person name="Holland P.W.H."/>
            <person name="King N."/>
            <person name="Lang F.B.F."/>
            <person name="Roger A.J."/>
            <person name="Ruiz-Trillo I."/>
            <person name="Lander E."/>
            <person name="Nusbaum C."/>
        </authorList>
    </citation>
    <scope>NUCLEOTIDE SEQUENCE [LARGE SCALE GENOMIC DNA]</scope>
    <source>
        <strain evidence="1 2">ATCC 50062</strain>
    </source>
</reference>
<gene>
    <name evidence="1" type="ORF">AMSG_09659</name>
</gene>